<keyword evidence="2" id="KW-1185">Reference proteome</keyword>
<feature type="transmembrane region" description="Helical" evidence="1">
    <location>
        <begin position="12"/>
        <end position="30"/>
    </location>
</feature>
<keyword evidence="1" id="KW-0812">Transmembrane</keyword>
<evidence type="ECO:0000256" key="1">
    <source>
        <dbReference type="SAM" id="Phobius"/>
    </source>
</evidence>
<evidence type="ECO:0000313" key="2">
    <source>
        <dbReference type="Proteomes" id="UP000025227"/>
    </source>
</evidence>
<reference evidence="3" key="1">
    <citation type="submission" date="2020-12" db="UniProtKB">
        <authorList>
            <consortium name="WormBaseParasite"/>
        </authorList>
    </citation>
    <scope>IDENTIFICATION</scope>
    <source>
        <strain evidence="3">MHco3</strain>
    </source>
</reference>
<protein>
    <submittedName>
        <fullName evidence="3">G_PROTEIN_RECEP_F1_2 domain-containing protein</fullName>
    </submittedName>
</protein>
<dbReference type="Proteomes" id="UP000025227">
    <property type="component" value="Unplaced"/>
</dbReference>
<dbReference type="Gene3D" id="1.20.1070.10">
    <property type="entry name" value="Rhodopsin 7-helix transmembrane proteins"/>
    <property type="match status" value="1"/>
</dbReference>
<dbReference type="OMA" id="NTIVIIM"/>
<organism evidence="2 3">
    <name type="scientific">Haemonchus contortus</name>
    <name type="common">Barber pole worm</name>
    <dbReference type="NCBI Taxonomy" id="6289"/>
    <lineage>
        <taxon>Eukaryota</taxon>
        <taxon>Metazoa</taxon>
        <taxon>Ecdysozoa</taxon>
        <taxon>Nematoda</taxon>
        <taxon>Chromadorea</taxon>
        <taxon>Rhabditida</taxon>
        <taxon>Rhabditina</taxon>
        <taxon>Rhabditomorpha</taxon>
        <taxon>Strongyloidea</taxon>
        <taxon>Trichostrongylidae</taxon>
        <taxon>Haemonchus</taxon>
    </lineage>
</organism>
<accession>A0A7I5EDJ1</accession>
<feature type="transmembrane region" description="Helical" evidence="1">
    <location>
        <begin position="166"/>
        <end position="192"/>
    </location>
</feature>
<proteinExistence type="predicted"/>
<dbReference type="AlphaFoldDB" id="A0A7I5EDJ1"/>
<feature type="transmembrane region" description="Helical" evidence="1">
    <location>
        <begin position="80"/>
        <end position="109"/>
    </location>
</feature>
<name>A0A7I5EDJ1_HAECO</name>
<keyword evidence="1" id="KW-0472">Membrane</keyword>
<dbReference type="WBParaSite" id="HCON_00159540-00001">
    <property type="protein sequence ID" value="HCON_00159540-00001"/>
    <property type="gene ID" value="HCON_00159540"/>
</dbReference>
<feature type="transmembrane region" description="Helical" evidence="1">
    <location>
        <begin position="39"/>
        <end position="60"/>
    </location>
</feature>
<evidence type="ECO:0000313" key="3">
    <source>
        <dbReference type="WBParaSite" id="HCON_00159540-00001"/>
    </source>
</evidence>
<keyword evidence="1" id="KW-1133">Transmembrane helix</keyword>
<feature type="transmembrane region" description="Helical" evidence="1">
    <location>
        <begin position="121"/>
        <end position="141"/>
    </location>
</feature>
<sequence length="220" mass="25056">MDIETAIYMTNFAFNTIVIIMDIAIMFVAIKTGEIRRQLVLLIIFLCMSTDITLYLNTVIHDVPSFVMNTDIFKTKEPAYVSVLIILCQWFSQLFALLVLSVIHFIAVFSPAKFRSILPKHMWITNLLIIVIAILLIVPMFTPYCGYTYVTESHVWMHDTRKPYTYIWRACNFVLQGVCVILVACVDAMIIWKISTLRTVGTKTNETVPSSGATVVLETV</sequence>
<dbReference type="OrthoDB" id="5829915at2759"/>